<dbReference type="InterPro" id="IPR029058">
    <property type="entry name" value="AB_hydrolase_fold"/>
</dbReference>
<dbReference type="Gene3D" id="3.40.50.1820">
    <property type="entry name" value="alpha/beta hydrolase"/>
    <property type="match status" value="1"/>
</dbReference>
<keyword evidence="3" id="KW-1185">Reference proteome</keyword>
<dbReference type="Pfam" id="PF00561">
    <property type="entry name" value="Abhydrolase_1"/>
    <property type="match status" value="1"/>
</dbReference>
<feature type="domain" description="AB hydrolase-1" evidence="1">
    <location>
        <begin position="4"/>
        <end position="215"/>
    </location>
</feature>
<proteinExistence type="predicted"/>
<dbReference type="PANTHER" id="PTHR43798">
    <property type="entry name" value="MONOACYLGLYCEROL LIPASE"/>
    <property type="match status" value="1"/>
</dbReference>
<accession>A0A919BMM4</accession>
<dbReference type="AlphaFoldDB" id="A0A919BMM4"/>
<evidence type="ECO:0000259" key="1">
    <source>
        <dbReference type="Pfam" id="PF00561"/>
    </source>
</evidence>
<comment type="caution">
    <text evidence="2">The sequence shown here is derived from an EMBL/GenBank/DDBJ whole genome shotgun (WGS) entry which is preliminary data.</text>
</comment>
<dbReference type="InterPro" id="IPR000073">
    <property type="entry name" value="AB_hydrolase_1"/>
</dbReference>
<organism evidence="2 3">
    <name type="scientific">Thalassotalea marina</name>
    <dbReference type="NCBI Taxonomy" id="1673741"/>
    <lineage>
        <taxon>Bacteria</taxon>
        <taxon>Pseudomonadati</taxon>
        <taxon>Pseudomonadota</taxon>
        <taxon>Gammaproteobacteria</taxon>
        <taxon>Alteromonadales</taxon>
        <taxon>Colwelliaceae</taxon>
        <taxon>Thalassotalea</taxon>
    </lineage>
</organism>
<name>A0A919BMM4_9GAMM</name>
<dbReference type="PRINTS" id="PR00111">
    <property type="entry name" value="ABHYDROLASE"/>
</dbReference>
<dbReference type="EMBL" id="BNCK01000006">
    <property type="protein sequence ID" value="GHF97763.1"/>
    <property type="molecule type" value="Genomic_DNA"/>
</dbReference>
<dbReference type="Proteomes" id="UP000623842">
    <property type="component" value="Unassembled WGS sequence"/>
</dbReference>
<protein>
    <recommendedName>
        <fullName evidence="1">AB hydrolase-1 domain-containing protein</fullName>
    </recommendedName>
</protein>
<gene>
    <name evidence="2" type="ORF">GCM10017161_27490</name>
</gene>
<dbReference type="InterPro" id="IPR050266">
    <property type="entry name" value="AB_hydrolase_sf"/>
</dbReference>
<dbReference type="SUPFAM" id="SSF53474">
    <property type="entry name" value="alpha/beta-Hydrolases"/>
    <property type="match status" value="1"/>
</dbReference>
<reference evidence="2" key="1">
    <citation type="journal article" date="2014" name="Int. J. Syst. Evol. Microbiol.">
        <title>Complete genome sequence of Corynebacterium casei LMG S-19264T (=DSM 44701T), isolated from a smear-ripened cheese.</title>
        <authorList>
            <consortium name="US DOE Joint Genome Institute (JGI-PGF)"/>
            <person name="Walter F."/>
            <person name="Albersmeier A."/>
            <person name="Kalinowski J."/>
            <person name="Ruckert C."/>
        </authorList>
    </citation>
    <scope>NUCLEOTIDE SEQUENCE</scope>
    <source>
        <strain evidence="2">KCTC 42731</strain>
    </source>
</reference>
<evidence type="ECO:0000313" key="2">
    <source>
        <dbReference type="EMBL" id="GHF97763.1"/>
    </source>
</evidence>
<sequence>MAIKVLSEHFTCINVDICGYGRAPEVFDKKHYSFTDEIDRIKDTIEAIGLAQQPIRLVGHSCGGAIALAMAVKLPEQIAGIALFEPVAFHLLKEGCTSHYQQIHDFAMHLKNIPNDQAAQAFVNFWNPEGFFQALPDKVQRQMANYMDKVHLDFQGILAETYQLHDLASITCPALVMVGKHTQPVSKVLSNEICQHLPNAQMVELSGGHMAPISHEEQVSKQLVAFLKA</sequence>
<evidence type="ECO:0000313" key="3">
    <source>
        <dbReference type="Proteomes" id="UP000623842"/>
    </source>
</evidence>
<reference evidence="2" key="2">
    <citation type="submission" date="2020-09" db="EMBL/GenBank/DDBJ databases">
        <authorList>
            <person name="Sun Q."/>
            <person name="Kim S."/>
        </authorList>
    </citation>
    <scope>NUCLEOTIDE SEQUENCE</scope>
    <source>
        <strain evidence="2">KCTC 42731</strain>
    </source>
</reference>